<evidence type="ECO:0000259" key="4">
    <source>
        <dbReference type="Pfam" id="PF08212"/>
    </source>
</evidence>
<dbReference type="GO" id="GO:0008289">
    <property type="term" value="F:lipid binding"/>
    <property type="evidence" value="ECO:0007669"/>
    <property type="project" value="UniProtKB-UniRule"/>
</dbReference>
<gene>
    <name evidence="5" type="ordered locus">RD1_1234</name>
</gene>
<dbReference type="PIRSF" id="PIRSF036893">
    <property type="entry name" value="Lipocalin_ApoD"/>
    <property type="match status" value="1"/>
</dbReference>
<keyword evidence="2 3" id="KW-0449">Lipoprotein</keyword>
<dbReference type="InterPro" id="IPR000566">
    <property type="entry name" value="Lipocln_cytosolic_FA-bd_dom"/>
</dbReference>
<proteinExistence type="inferred from homology"/>
<organism evidence="5 6">
    <name type="scientific">Roseobacter denitrificans (strain ATCC 33942 / OCh 114)</name>
    <name type="common">Erythrobacter sp. (strain OCh 114)</name>
    <name type="synonym">Roseobacter denitrificans</name>
    <dbReference type="NCBI Taxonomy" id="375451"/>
    <lineage>
        <taxon>Bacteria</taxon>
        <taxon>Pseudomonadati</taxon>
        <taxon>Pseudomonadota</taxon>
        <taxon>Alphaproteobacteria</taxon>
        <taxon>Rhodobacterales</taxon>
        <taxon>Roseobacteraceae</taxon>
        <taxon>Roseobacter</taxon>
    </lineage>
</organism>
<dbReference type="STRING" id="375451.RD1_1234"/>
<feature type="lipid moiety-binding region" description="S-diacylglycerol cysteine" evidence="3">
    <location>
        <position position="16"/>
    </location>
</feature>
<comment type="subcellular location">
    <subcellularLocation>
        <location evidence="2">Cell outer membrane</location>
    </subcellularLocation>
</comment>
<dbReference type="CDD" id="cd19438">
    <property type="entry name" value="lipocalin_Blc-like"/>
    <property type="match status" value="1"/>
</dbReference>
<evidence type="ECO:0000313" key="5">
    <source>
        <dbReference type="EMBL" id="ABG30882.1"/>
    </source>
</evidence>
<dbReference type="HOGENOM" id="CLU_068449_3_1_5"/>
<feature type="signal peptide" evidence="2">
    <location>
        <begin position="1"/>
        <end position="20"/>
    </location>
</feature>
<evidence type="ECO:0000256" key="1">
    <source>
        <dbReference type="ARBA" id="ARBA00006889"/>
    </source>
</evidence>
<keyword evidence="6" id="KW-1185">Reference proteome</keyword>
<keyword evidence="2" id="KW-0998">Cell outer membrane</keyword>
<dbReference type="InterPro" id="IPR022272">
    <property type="entry name" value="Lipocalin_CS"/>
</dbReference>
<keyword evidence="2" id="KW-0472">Membrane</keyword>
<dbReference type="Pfam" id="PF08212">
    <property type="entry name" value="Lipocalin_2"/>
    <property type="match status" value="1"/>
</dbReference>
<protein>
    <recommendedName>
        <fullName evidence="2">Outer membrane lipoprotein Blc</fullName>
    </recommendedName>
</protein>
<dbReference type="eggNOG" id="COG3040">
    <property type="taxonomic scope" value="Bacteria"/>
</dbReference>
<dbReference type="PRINTS" id="PR01171">
    <property type="entry name" value="BCTLIPOCALIN"/>
</dbReference>
<evidence type="ECO:0000256" key="3">
    <source>
        <dbReference type="PIRSR" id="PIRSR036893-52"/>
    </source>
</evidence>
<dbReference type="PANTHER" id="PTHR10612">
    <property type="entry name" value="APOLIPOPROTEIN D"/>
    <property type="match status" value="1"/>
</dbReference>
<dbReference type="PROSITE" id="PS00213">
    <property type="entry name" value="LIPOCALIN"/>
    <property type="match status" value="1"/>
</dbReference>
<comment type="similarity">
    <text evidence="1 2">Belongs to the calycin superfamily. Lipocalin family.</text>
</comment>
<dbReference type="InterPro" id="IPR022271">
    <property type="entry name" value="Lipocalin_ApoD"/>
</dbReference>
<dbReference type="OrthoDB" id="594739at2"/>
<feature type="domain" description="Lipocalin/cytosolic fatty-acid binding" evidence="4">
    <location>
        <begin position="34"/>
        <end position="171"/>
    </location>
</feature>
<reference evidence="5 6" key="1">
    <citation type="journal article" date="2007" name="J. Bacteriol.">
        <title>The complete genome sequence of Roseobacter denitrificans reveals a mixotrophic rather than photosynthetic metabolism.</title>
        <authorList>
            <person name="Swingley W.D."/>
            <person name="Sadekar S."/>
            <person name="Mastrian S.D."/>
            <person name="Matthies H.J."/>
            <person name="Hao J."/>
            <person name="Ramos H."/>
            <person name="Acharya C.R."/>
            <person name="Conrad A.L."/>
            <person name="Taylor H.L."/>
            <person name="Dejesa L.C."/>
            <person name="Shah M.K."/>
            <person name="O'huallachain M.E."/>
            <person name="Lince M.T."/>
            <person name="Blankenship R.E."/>
            <person name="Beatty J.T."/>
            <person name="Touchman J.W."/>
        </authorList>
    </citation>
    <scope>NUCLEOTIDE SEQUENCE [LARGE SCALE GENOMIC DNA]</scope>
    <source>
        <strain evidence="6">ATCC 33942 / OCh 114</strain>
    </source>
</reference>
<dbReference type="SUPFAM" id="SSF50814">
    <property type="entry name" value="Lipocalins"/>
    <property type="match status" value="1"/>
</dbReference>
<comment type="subunit">
    <text evidence="2">Homodimer.</text>
</comment>
<evidence type="ECO:0000313" key="6">
    <source>
        <dbReference type="Proteomes" id="UP000007029"/>
    </source>
</evidence>
<dbReference type="RefSeq" id="WP_011567502.1">
    <property type="nucleotide sequence ID" value="NC_008209.1"/>
</dbReference>
<keyword evidence="2" id="KW-0732">Signal</keyword>
<dbReference type="Proteomes" id="UP000007029">
    <property type="component" value="Chromosome"/>
</dbReference>
<dbReference type="GO" id="GO:0006950">
    <property type="term" value="P:response to stress"/>
    <property type="evidence" value="ECO:0007669"/>
    <property type="project" value="UniProtKB-ARBA"/>
</dbReference>
<dbReference type="Gene3D" id="2.40.128.20">
    <property type="match status" value="1"/>
</dbReference>
<sequence>MPYRLALCALLLLTACGTQYRDTSVPIVAQADFDTAQYLGKWYEIARYPVSFQEGCTATTATYQTLDANRISVVNQCRQGDPSGPLDQIKGNARIEAPGQLSVQFNRIPFLRAPYWVLWVDQDYQTAVVGVPNGRAGWILARSPDITPGTRAKADEILSQNGYDPAALIDTVHAP</sequence>
<feature type="chain" id="PRO_5013434314" description="Outer membrane lipoprotein Blc" evidence="2">
    <location>
        <begin position="21"/>
        <end position="175"/>
    </location>
</feature>
<dbReference type="PANTHER" id="PTHR10612:SF34">
    <property type="entry name" value="APOLIPOPROTEIN D"/>
    <property type="match status" value="1"/>
</dbReference>
<name>Q16AW1_ROSDO</name>
<dbReference type="PROSITE" id="PS51257">
    <property type="entry name" value="PROKAR_LIPOPROTEIN"/>
    <property type="match status" value="1"/>
</dbReference>
<feature type="lipid moiety-binding region" description="N-palmitoyl cysteine" evidence="3">
    <location>
        <position position="16"/>
    </location>
</feature>
<comment type="function">
    <text evidence="2">Involved in the storage or transport of lipids necessary for membrane maintenance under stressful conditions. Displays a binding preference for lysophospholipids.</text>
</comment>
<dbReference type="InterPro" id="IPR012674">
    <property type="entry name" value="Calycin"/>
</dbReference>
<keyword evidence="2" id="KW-0446">Lipid-binding</keyword>
<keyword evidence="3" id="KW-0564">Palmitate</keyword>
<dbReference type="GO" id="GO:0009279">
    <property type="term" value="C:cell outer membrane"/>
    <property type="evidence" value="ECO:0007669"/>
    <property type="project" value="UniProtKB-SubCell"/>
</dbReference>
<dbReference type="InterPro" id="IPR002446">
    <property type="entry name" value="Lipocalin_bac"/>
</dbReference>
<evidence type="ECO:0000256" key="2">
    <source>
        <dbReference type="PIRNR" id="PIRNR036893"/>
    </source>
</evidence>
<dbReference type="KEGG" id="rde:RD1_1234"/>
<dbReference type="EMBL" id="CP000362">
    <property type="protein sequence ID" value="ABG30882.1"/>
    <property type="molecule type" value="Genomic_DNA"/>
</dbReference>
<dbReference type="InterPro" id="IPR047202">
    <property type="entry name" value="Lipocalin_Blc-like_dom"/>
</dbReference>
<dbReference type="AlphaFoldDB" id="Q16AW1"/>
<accession>Q16AW1</accession>